<proteinExistence type="inferred from homology"/>
<organism evidence="4 5">
    <name type="scientific">Shewanella dokdonensis</name>
    <dbReference type="NCBI Taxonomy" id="712036"/>
    <lineage>
        <taxon>Bacteria</taxon>
        <taxon>Pseudomonadati</taxon>
        <taxon>Pseudomonadota</taxon>
        <taxon>Gammaproteobacteria</taxon>
        <taxon>Alteromonadales</taxon>
        <taxon>Shewanellaceae</taxon>
        <taxon>Shewanella</taxon>
    </lineage>
</organism>
<dbReference type="EMBL" id="CP074572">
    <property type="protein sequence ID" value="QVK24507.1"/>
    <property type="molecule type" value="Genomic_DNA"/>
</dbReference>
<evidence type="ECO:0000256" key="2">
    <source>
        <dbReference type="ARBA" id="ARBA00022801"/>
    </source>
</evidence>
<dbReference type="InterPro" id="IPR003140">
    <property type="entry name" value="PLipase/COase/thioEstase"/>
</dbReference>
<evidence type="ECO:0000313" key="4">
    <source>
        <dbReference type="EMBL" id="QVK24507.1"/>
    </source>
</evidence>
<dbReference type="InterPro" id="IPR050565">
    <property type="entry name" value="LYPA1-2/EST-like"/>
</dbReference>
<reference evidence="4 5" key="1">
    <citation type="journal article" date="2012" name="Int. J. Syst. Evol. Microbiol.">
        <title>Shewanella dokdonensis sp. nov., isolated from seawater.</title>
        <authorList>
            <person name="Sung H.R."/>
            <person name="Yoon J.H."/>
            <person name="Ghim S.Y."/>
        </authorList>
    </citation>
    <scope>NUCLEOTIDE SEQUENCE [LARGE SCALE GENOMIC DNA]</scope>
    <source>
        <strain evidence="4 5">DSM 23626</strain>
    </source>
</reference>
<dbReference type="InterPro" id="IPR029058">
    <property type="entry name" value="AB_hydrolase_fold"/>
</dbReference>
<evidence type="ECO:0000256" key="1">
    <source>
        <dbReference type="ARBA" id="ARBA00006499"/>
    </source>
</evidence>
<dbReference type="PANTHER" id="PTHR10655:SF17">
    <property type="entry name" value="LYSOPHOSPHOLIPASE-LIKE PROTEIN 1"/>
    <property type="match status" value="1"/>
</dbReference>
<dbReference type="GO" id="GO:0016787">
    <property type="term" value="F:hydrolase activity"/>
    <property type="evidence" value="ECO:0007669"/>
    <property type="project" value="UniProtKB-KW"/>
</dbReference>
<accession>A0ABX8DKR9</accession>
<dbReference type="Proteomes" id="UP000676428">
    <property type="component" value="Chromosome"/>
</dbReference>
<dbReference type="SUPFAM" id="SSF53474">
    <property type="entry name" value="alpha/beta-Hydrolases"/>
    <property type="match status" value="1"/>
</dbReference>
<gene>
    <name evidence="4" type="ORF">KHX94_08665</name>
</gene>
<keyword evidence="2 4" id="KW-0378">Hydrolase</keyword>
<evidence type="ECO:0000259" key="3">
    <source>
        <dbReference type="Pfam" id="PF02230"/>
    </source>
</evidence>
<keyword evidence="5" id="KW-1185">Reference proteome</keyword>
<protein>
    <submittedName>
        <fullName evidence="4">Dienelactone hydrolase family protein</fullName>
    </submittedName>
</protein>
<sequence>MSKTLVIFLHGVGSNGHDLAALGQLWAKQLPGVIFAAPNAPFPCDFGNGYQWFSLDGVTEQNRPQRIVEARAAFDKTLQQTMTQQQIDPATDNVVLVGFSQGSIMSLDLLVSGRLPVTAIVAFSGRLASPKPWKPLPDTSVLLLHGTSDPVIPWQNSQSAATELAALGVKVQLELEAGVVHTISAKGANKAIEFIKNLIK</sequence>
<dbReference type="PANTHER" id="PTHR10655">
    <property type="entry name" value="LYSOPHOSPHOLIPASE-RELATED"/>
    <property type="match status" value="1"/>
</dbReference>
<dbReference type="Pfam" id="PF02230">
    <property type="entry name" value="Abhydrolase_2"/>
    <property type="match status" value="1"/>
</dbReference>
<name>A0ABX8DKR9_9GAMM</name>
<comment type="similarity">
    <text evidence="1">Belongs to the AB hydrolase superfamily. AB hydrolase 2 family.</text>
</comment>
<feature type="domain" description="Phospholipase/carboxylesterase/thioesterase" evidence="3">
    <location>
        <begin position="3"/>
        <end position="198"/>
    </location>
</feature>
<dbReference type="Gene3D" id="3.40.50.1820">
    <property type="entry name" value="alpha/beta hydrolase"/>
    <property type="match status" value="1"/>
</dbReference>
<dbReference type="RefSeq" id="WP_213683094.1">
    <property type="nucleotide sequence ID" value="NZ_CP074572.1"/>
</dbReference>
<evidence type="ECO:0000313" key="5">
    <source>
        <dbReference type="Proteomes" id="UP000676428"/>
    </source>
</evidence>